<accession>A0A1G1VS38</accession>
<evidence type="ECO:0000313" key="2">
    <source>
        <dbReference type="EMBL" id="OGY18221.1"/>
    </source>
</evidence>
<gene>
    <name evidence="2" type="ORF">A2786_01745</name>
</gene>
<name>A0A1G1VS38_9BACT</name>
<protein>
    <submittedName>
        <fullName evidence="2">Uncharacterized protein</fullName>
    </submittedName>
</protein>
<organism evidence="2 3">
    <name type="scientific">Candidatus Chisholmbacteria bacterium RIFCSPHIGHO2_01_FULL_52_32</name>
    <dbReference type="NCBI Taxonomy" id="1797591"/>
    <lineage>
        <taxon>Bacteria</taxon>
        <taxon>Candidatus Chisholmiibacteriota</taxon>
    </lineage>
</organism>
<dbReference type="EMBL" id="MHCJ01000003">
    <property type="protein sequence ID" value="OGY18221.1"/>
    <property type="molecule type" value="Genomic_DNA"/>
</dbReference>
<sequence length="113" mass="11877">MKRMTEGSGGGAPDGMFDPFSQKGREREPLGAESPGEADEMKQKGPAISGRVDSIEVIPPIFGDTGGESDIDTGSSLPAPVIDVKASLSIQDRIDLAAKAMETEAWIRMRDGG</sequence>
<dbReference type="Proteomes" id="UP000179233">
    <property type="component" value="Unassembled WGS sequence"/>
</dbReference>
<proteinExistence type="predicted"/>
<dbReference type="AlphaFoldDB" id="A0A1G1VS38"/>
<evidence type="ECO:0000313" key="3">
    <source>
        <dbReference type="Proteomes" id="UP000179233"/>
    </source>
</evidence>
<evidence type="ECO:0000256" key="1">
    <source>
        <dbReference type="SAM" id="MobiDB-lite"/>
    </source>
</evidence>
<comment type="caution">
    <text evidence="2">The sequence shown here is derived from an EMBL/GenBank/DDBJ whole genome shotgun (WGS) entry which is preliminary data.</text>
</comment>
<feature type="region of interest" description="Disordered" evidence="1">
    <location>
        <begin position="1"/>
        <end position="74"/>
    </location>
</feature>
<reference evidence="2 3" key="1">
    <citation type="journal article" date="2016" name="Nat. Commun.">
        <title>Thousands of microbial genomes shed light on interconnected biogeochemical processes in an aquifer system.</title>
        <authorList>
            <person name="Anantharaman K."/>
            <person name="Brown C.T."/>
            <person name="Hug L.A."/>
            <person name="Sharon I."/>
            <person name="Castelle C.J."/>
            <person name="Probst A.J."/>
            <person name="Thomas B.C."/>
            <person name="Singh A."/>
            <person name="Wilkins M.J."/>
            <person name="Karaoz U."/>
            <person name="Brodie E.L."/>
            <person name="Williams K.H."/>
            <person name="Hubbard S.S."/>
            <person name="Banfield J.F."/>
        </authorList>
    </citation>
    <scope>NUCLEOTIDE SEQUENCE [LARGE SCALE GENOMIC DNA]</scope>
</reference>